<dbReference type="GeneID" id="8106375"/>
<feature type="transmembrane region" description="Helical" evidence="12">
    <location>
        <begin position="95"/>
        <end position="114"/>
    </location>
</feature>
<keyword evidence="5 12" id="KW-0328">Glycosyltransferase</keyword>
<dbReference type="STRING" id="441959.B8ME95"/>
<dbReference type="OrthoDB" id="416834at2759"/>
<feature type="transmembrane region" description="Helical" evidence="12">
    <location>
        <begin position="254"/>
        <end position="281"/>
    </location>
</feature>
<dbReference type="PANTHER" id="PTHR22760:SF4">
    <property type="entry name" value="GPI MANNOSYLTRANSFERASE 3"/>
    <property type="match status" value="1"/>
</dbReference>
<keyword evidence="7 12" id="KW-0812">Transmembrane</keyword>
<evidence type="ECO:0000256" key="1">
    <source>
        <dbReference type="ARBA" id="ARBA00004477"/>
    </source>
</evidence>
<evidence type="ECO:0000256" key="4">
    <source>
        <dbReference type="ARBA" id="ARBA00022502"/>
    </source>
</evidence>
<dbReference type="Proteomes" id="UP000001745">
    <property type="component" value="Unassembled WGS sequence"/>
</dbReference>
<keyword evidence="10 12" id="KW-0472">Membrane</keyword>
<dbReference type="FunCoup" id="B8ME95">
    <property type="interactions" value="866"/>
</dbReference>
<feature type="transmembrane region" description="Helical" evidence="12">
    <location>
        <begin position="408"/>
        <end position="432"/>
    </location>
</feature>
<evidence type="ECO:0000256" key="7">
    <source>
        <dbReference type="ARBA" id="ARBA00022692"/>
    </source>
</evidence>
<dbReference type="PhylomeDB" id="B8ME95"/>
<dbReference type="AlphaFoldDB" id="B8ME95"/>
<feature type="transmembrane region" description="Helical" evidence="12">
    <location>
        <begin position="316"/>
        <end position="338"/>
    </location>
</feature>
<feature type="transmembrane region" description="Helical" evidence="12">
    <location>
        <begin position="344"/>
        <end position="365"/>
    </location>
</feature>
<dbReference type="EC" id="2.4.1.-" evidence="12"/>
<evidence type="ECO:0000256" key="10">
    <source>
        <dbReference type="ARBA" id="ARBA00023136"/>
    </source>
</evidence>
<feature type="transmembrane region" description="Helical" evidence="12">
    <location>
        <begin position="385"/>
        <end position="402"/>
    </location>
</feature>
<feature type="transmembrane region" description="Helical" evidence="12">
    <location>
        <begin position="444"/>
        <end position="465"/>
    </location>
</feature>
<keyword evidence="9 12" id="KW-1133">Transmembrane helix</keyword>
<keyword evidence="14" id="KW-1185">Reference proteome</keyword>
<evidence type="ECO:0000256" key="11">
    <source>
        <dbReference type="ARBA" id="ARBA00024708"/>
    </source>
</evidence>
<evidence type="ECO:0000313" key="14">
    <source>
        <dbReference type="Proteomes" id="UP000001745"/>
    </source>
</evidence>
<dbReference type="HOGENOM" id="CLU_012353_1_0_1"/>
<comment type="pathway">
    <text evidence="2">Glycolipid biosynthesis; glycosylphosphatidylinositol-anchor biosynthesis.</text>
</comment>
<dbReference type="InParanoid" id="B8ME95"/>
<keyword evidence="6 13" id="KW-0808">Transferase</keyword>
<dbReference type="PANTHER" id="PTHR22760">
    <property type="entry name" value="GLYCOSYLTRANSFERASE"/>
    <property type="match status" value="1"/>
</dbReference>
<dbReference type="Pfam" id="PF03901">
    <property type="entry name" value="Glyco_transf_22"/>
    <property type="match status" value="1"/>
</dbReference>
<feature type="transmembrane region" description="Helical" evidence="12">
    <location>
        <begin position="38"/>
        <end position="58"/>
    </location>
</feature>
<evidence type="ECO:0000256" key="8">
    <source>
        <dbReference type="ARBA" id="ARBA00022824"/>
    </source>
</evidence>
<evidence type="ECO:0000256" key="9">
    <source>
        <dbReference type="ARBA" id="ARBA00022989"/>
    </source>
</evidence>
<name>B8ME95_TALSN</name>
<evidence type="ECO:0000256" key="5">
    <source>
        <dbReference type="ARBA" id="ARBA00022676"/>
    </source>
</evidence>
<feature type="transmembrane region" description="Helical" evidence="12">
    <location>
        <begin position="287"/>
        <end position="309"/>
    </location>
</feature>
<reference evidence="14" key="1">
    <citation type="journal article" date="2015" name="Genome Announc.">
        <title>Genome sequence of the AIDS-associated pathogen Penicillium marneffei (ATCC18224) and its near taxonomic relative Talaromyces stipitatus (ATCC10500).</title>
        <authorList>
            <person name="Nierman W.C."/>
            <person name="Fedorova-Abrams N.D."/>
            <person name="Andrianopoulos A."/>
        </authorList>
    </citation>
    <scope>NUCLEOTIDE SEQUENCE [LARGE SCALE GENOMIC DNA]</scope>
    <source>
        <strain evidence="14">ATCC 10500 / CBS 375.48 / QM 6759 / NRRL 1006</strain>
    </source>
</reference>
<sequence length="826" mass="94964">MSMEASEQSIASSGTDTSLADSVHRLRRRAKDQATPHNILLFLVAFRILNALSVRTFFQPDEFFQSLEPAWQVVFGKDSGAWITWEWKHELRSSIHPLCFAVVYYITGSFAWIARLSSLNAADLLIVAPKVAQAIIAATGDYYTWKLASKVYGYDNYGAWATLALTSLSPWQWFCSTRTFSNSAETTLTVVALYFWPWEWFLDNQAVEEEDEVEGLDETLESASRQSRYRWPGLDGDIFTIMFLTVALSSLRKCLLLAALACVLRPTNIIIWACLATFAAYQCPRSAVIILVRESFFCGSAVLGLSVLIDRLFYGVWTFPIFQFLYVNVAQSIAIFYGHNDWHYYLSQGYPLLLTTALPFSLIGLYKSLRPGDAAGASHRRSIKFQLATVSLVMPAVLSIISHKEVRFIYPLLPALHILTAEPLVSFFLPAISSSNNAHLPRRLTLLFLVLANIFIAYYTTLVHAPGPIDVLSFLRARHDAHQEDYGYPLAPHPLFGGSDKPVHVPPKNMTVGFLMPCHSTPWRSHLVFPSIEAWALSCEPPVGLNETQKKVYVDEADQFYANPTEFLQHHMIGGLWHVPRRPSYMSTLPARSPPSAYYSHQKAYPLKEPLYHQWPDYLVFFAQLEPTIRTALRSSSYGECWRTWNTAWHDDWRRKGDVVVWCLDPNEQQEWRKLQHKRQSDRREKQLDRIISRFEKQTHAKSSYNPFNFFWRPIRNAATTTTTHRSWFSSLPWPFTSTTSSPFSLSTQRASLLPPWFKNPLTTHRRPQYIPSFVQNYLPAKRSRFDPRSWFSSSSSSWSSWWPWNNKGRKRGYTVNPSYERGLWE</sequence>
<comment type="subcellular location">
    <subcellularLocation>
        <location evidence="1 12">Endoplasmic reticulum membrane</location>
        <topology evidence="1 12">Multi-pass membrane protein</topology>
    </subcellularLocation>
</comment>
<evidence type="ECO:0000313" key="13">
    <source>
        <dbReference type="EMBL" id="EED16522.1"/>
    </source>
</evidence>
<dbReference type="UniPathway" id="UPA00196"/>
<comment type="function">
    <text evidence="11">Mannosyltransferase involved in glycosylphosphatidylinositol-anchor biosynthesis. Transfers the third mannose to Man2-GlcN-acyl-PI during GPI precursor assembly.</text>
</comment>
<dbReference type="eggNOG" id="KOG1771">
    <property type="taxonomic scope" value="Eukaryota"/>
</dbReference>
<keyword evidence="8 12" id="KW-0256">Endoplasmic reticulum</keyword>
<dbReference type="RefSeq" id="XP_002483756.1">
    <property type="nucleotide sequence ID" value="XM_002483711.1"/>
</dbReference>
<organism evidence="13 14">
    <name type="scientific">Talaromyces stipitatus (strain ATCC 10500 / CBS 375.48 / QM 6759 / NRRL 1006)</name>
    <name type="common">Penicillium stipitatum</name>
    <dbReference type="NCBI Taxonomy" id="441959"/>
    <lineage>
        <taxon>Eukaryota</taxon>
        <taxon>Fungi</taxon>
        <taxon>Dikarya</taxon>
        <taxon>Ascomycota</taxon>
        <taxon>Pezizomycotina</taxon>
        <taxon>Eurotiomycetes</taxon>
        <taxon>Eurotiomycetidae</taxon>
        <taxon>Eurotiales</taxon>
        <taxon>Trichocomaceae</taxon>
        <taxon>Talaromyces</taxon>
        <taxon>Talaromyces sect. Talaromyces</taxon>
    </lineage>
</organism>
<evidence type="ECO:0000256" key="6">
    <source>
        <dbReference type="ARBA" id="ARBA00022679"/>
    </source>
</evidence>
<dbReference type="GO" id="GO:0000026">
    <property type="term" value="F:alpha-1,2-mannosyltransferase activity"/>
    <property type="evidence" value="ECO:0007669"/>
    <property type="project" value="TreeGrafter"/>
</dbReference>
<proteinExistence type="inferred from homology"/>
<evidence type="ECO:0000256" key="3">
    <source>
        <dbReference type="ARBA" id="ARBA00006065"/>
    </source>
</evidence>
<dbReference type="EMBL" id="EQ962656">
    <property type="protein sequence ID" value="EED16522.1"/>
    <property type="molecule type" value="Genomic_DNA"/>
</dbReference>
<dbReference type="GO" id="GO:0005789">
    <property type="term" value="C:endoplasmic reticulum membrane"/>
    <property type="evidence" value="ECO:0007669"/>
    <property type="project" value="UniProtKB-SubCell"/>
</dbReference>
<gene>
    <name evidence="13" type="ORF">TSTA_016020</name>
</gene>
<protein>
    <recommendedName>
        <fullName evidence="12">Mannosyltransferase</fullName>
        <ecNumber evidence="12">2.4.1.-</ecNumber>
    </recommendedName>
</protein>
<comment type="similarity">
    <text evidence="3">Belongs to the glycosyltransferase 22 family. PIGB subfamily.</text>
</comment>
<accession>B8ME95</accession>
<evidence type="ECO:0000256" key="2">
    <source>
        <dbReference type="ARBA" id="ARBA00004687"/>
    </source>
</evidence>
<dbReference type="OMA" id="HEWPDYL"/>
<dbReference type="VEuPathDB" id="FungiDB:TSTA_016020"/>
<keyword evidence="4" id="KW-0337">GPI-anchor biosynthesis</keyword>
<dbReference type="GO" id="GO:0006506">
    <property type="term" value="P:GPI anchor biosynthetic process"/>
    <property type="evidence" value="ECO:0007669"/>
    <property type="project" value="UniProtKB-UniPathway"/>
</dbReference>
<dbReference type="InterPro" id="IPR005599">
    <property type="entry name" value="GPI_mannosylTrfase"/>
</dbReference>
<evidence type="ECO:0000256" key="12">
    <source>
        <dbReference type="RuleBase" id="RU363075"/>
    </source>
</evidence>